<name>A0AAE0DKE2_9LECA</name>
<accession>A0AAE0DKE2</accession>
<keyword evidence="2" id="KW-1185">Reference proteome</keyword>
<organism evidence="1 2">
    <name type="scientific">Lepraria neglecta</name>
    <dbReference type="NCBI Taxonomy" id="209136"/>
    <lineage>
        <taxon>Eukaryota</taxon>
        <taxon>Fungi</taxon>
        <taxon>Dikarya</taxon>
        <taxon>Ascomycota</taxon>
        <taxon>Pezizomycotina</taxon>
        <taxon>Lecanoromycetes</taxon>
        <taxon>OSLEUM clade</taxon>
        <taxon>Lecanoromycetidae</taxon>
        <taxon>Lecanorales</taxon>
        <taxon>Lecanorineae</taxon>
        <taxon>Stereocaulaceae</taxon>
        <taxon>Lepraria</taxon>
    </lineage>
</organism>
<evidence type="ECO:0000313" key="1">
    <source>
        <dbReference type="EMBL" id="KAK3172480.1"/>
    </source>
</evidence>
<evidence type="ECO:0000313" key="2">
    <source>
        <dbReference type="Proteomes" id="UP001276659"/>
    </source>
</evidence>
<dbReference type="EMBL" id="JASNWA010000007">
    <property type="protein sequence ID" value="KAK3172480.1"/>
    <property type="molecule type" value="Genomic_DNA"/>
</dbReference>
<reference evidence="1" key="1">
    <citation type="submission" date="2022-11" db="EMBL/GenBank/DDBJ databases">
        <title>Chromosomal genome sequence assembly and mating type (MAT) locus characterization of the leprose asexual lichenized fungus Lepraria neglecta (Nyl.) Erichsen.</title>
        <authorList>
            <person name="Allen J.L."/>
            <person name="Pfeffer B."/>
        </authorList>
    </citation>
    <scope>NUCLEOTIDE SEQUENCE</scope>
    <source>
        <strain evidence="1">Allen 5258</strain>
    </source>
</reference>
<dbReference type="AlphaFoldDB" id="A0AAE0DKE2"/>
<proteinExistence type="predicted"/>
<protein>
    <submittedName>
        <fullName evidence="1">Uncharacterized protein</fullName>
    </submittedName>
</protein>
<sequence>MHRAAQLLDFSGLVTGSTSSTAMAPGYFSTTGAEYANLESLFGANHNSDAIDMGTRRALNGEGECTCHAGVTELLASMRGGGSSNDQRLSLDAQLAKLKQCIVSSETSMGCAHGREDSEPIHIMAVAMLIGYVIDDFKMLASESSLRRSSSLSSSAAAAELATLGNAERGSKSSSGRVATPSSTNMSLGGLMEPRLSWGVLELEEEDEMDLRQRLYLLSFRKLERLLSQLTLYLRDLHNASASLPDPSRHMAFVIACDYTRLWLEKKAGGVKRLFSVPTRDETMDSALAYGG</sequence>
<dbReference type="Proteomes" id="UP001276659">
    <property type="component" value="Unassembled WGS sequence"/>
</dbReference>
<gene>
    <name evidence="1" type="ORF">OEA41_005802</name>
</gene>
<comment type="caution">
    <text evidence="1">The sequence shown here is derived from an EMBL/GenBank/DDBJ whole genome shotgun (WGS) entry which is preliminary data.</text>
</comment>